<evidence type="ECO:0000313" key="4">
    <source>
        <dbReference type="Proteomes" id="UP000824176"/>
    </source>
</evidence>
<dbReference type="EMBL" id="DXAQ01000100">
    <property type="protein sequence ID" value="HIZ89575.1"/>
    <property type="molecule type" value="Genomic_DNA"/>
</dbReference>
<dbReference type="Pfam" id="PF01551">
    <property type="entry name" value="Peptidase_M23"/>
    <property type="match status" value="1"/>
</dbReference>
<evidence type="ECO:0000313" key="3">
    <source>
        <dbReference type="EMBL" id="HIZ89575.1"/>
    </source>
</evidence>
<protein>
    <submittedName>
        <fullName evidence="3">M23 family metallopeptidase</fullName>
    </submittedName>
</protein>
<feature type="domain" description="M23ase beta-sheet core" evidence="2">
    <location>
        <begin position="99"/>
        <end position="166"/>
    </location>
</feature>
<evidence type="ECO:0000256" key="1">
    <source>
        <dbReference type="SAM" id="SignalP"/>
    </source>
</evidence>
<gene>
    <name evidence="3" type="ORF">H9804_06495</name>
</gene>
<feature type="chain" id="PRO_5039674628" evidence="1">
    <location>
        <begin position="21"/>
        <end position="241"/>
    </location>
</feature>
<organism evidence="3 4">
    <name type="scientific">Candidatus Mucispirillum faecigallinarum</name>
    <dbReference type="NCBI Taxonomy" id="2838699"/>
    <lineage>
        <taxon>Bacteria</taxon>
        <taxon>Pseudomonadati</taxon>
        <taxon>Deferribacterota</taxon>
        <taxon>Deferribacteres</taxon>
        <taxon>Deferribacterales</taxon>
        <taxon>Mucispirillaceae</taxon>
        <taxon>Mucispirillum</taxon>
    </lineage>
</organism>
<feature type="signal peptide" evidence="1">
    <location>
        <begin position="1"/>
        <end position="20"/>
    </location>
</feature>
<sequence>MKKIIIFSIILVFYASNIYAQECNRPVVFPFISKPVNDDGMEYGNYNWRSDLGENQAVYKSYRIRENKSENLIKKSFHASRDLYTDVYNDTGKYRFLSSKNYVVAVSDGEVIGAGPFYAGTDVVTIKHNTCDGRSFIIRYGELDSSSIEVKAGDKVKKGQVIGKPGFLHRKDENGNIIPIDVIADKVVFMLHLEYFTDNSSEEAFSKAFSDNRFDRRSDIEDSLSILEEGYTNSFGEQVIK</sequence>
<keyword evidence="1" id="KW-0732">Signal</keyword>
<proteinExistence type="predicted"/>
<dbReference type="InterPro" id="IPR011055">
    <property type="entry name" value="Dup_hybrid_motif"/>
</dbReference>
<comment type="caution">
    <text evidence="3">The sequence shown here is derived from an EMBL/GenBank/DDBJ whole genome shotgun (WGS) entry which is preliminary data.</text>
</comment>
<dbReference type="CDD" id="cd12797">
    <property type="entry name" value="M23_peptidase"/>
    <property type="match status" value="1"/>
</dbReference>
<dbReference type="InterPro" id="IPR016047">
    <property type="entry name" value="M23ase_b-sheet_dom"/>
</dbReference>
<dbReference type="Proteomes" id="UP000824176">
    <property type="component" value="Unassembled WGS sequence"/>
</dbReference>
<reference evidence="3" key="1">
    <citation type="journal article" date="2021" name="PeerJ">
        <title>Extensive microbial diversity within the chicken gut microbiome revealed by metagenomics and culture.</title>
        <authorList>
            <person name="Gilroy R."/>
            <person name="Ravi A."/>
            <person name="Getino M."/>
            <person name="Pursley I."/>
            <person name="Horton D.L."/>
            <person name="Alikhan N.F."/>
            <person name="Baker D."/>
            <person name="Gharbi K."/>
            <person name="Hall N."/>
            <person name="Watson M."/>
            <person name="Adriaenssens E.M."/>
            <person name="Foster-Nyarko E."/>
            <person name="Jarju S."/>
            <person name="Secka A."/>
            <person name="Antonio M."/>
            <person name="Oren A."/>
            <person name="Chaudhuri R.R."/>
            <person name="La Ragione R."/>
            <person name="Hildebrand F."/>
            <person name="Pallen M.J."/>
        </authorList>
    </citation>
    <scope>NUCLEOTIDE SEQUENCE</scope>
    <source>
        <strain evidence="3">ChiW4-1371</strain>
    </source>
</reference>
<dbReference type="AlphaFoldDB" id="A0A9D2GVM1"/>
<dbReference type="Gene3D" id="2.70.70.10">
    <property type="entry name" value="Glucose Permease (Domain IIA)"/>
    <property type="match status" value="1"/>
</dbReference>
<dbReference type="SUPFAM" id="SSF51261">
    <property type="entry name" value="Duplicated hybrid motif"/>
    <property type="match status" value="1"/>
</dbReference>
<reference evidence="3" key="2">
    <citation type="submission" date="2021-04" db="EMBL/GenBank/DDBJ databases">
        <authorList>
            <person name="Gilroy R."/>
        </authorList>
    </citation>
    <scope>NUCLEOTIDE SEQUENCE</scope>
    <source>
        <strain evidence="3">ChiW4-1371</strain>
    </source>
</reference>
<name>A0A9D2GVM1_9BACT</name>
<accession>A0A9D2GVM1</accession>
<evidence type="ECO:0000259" key="2">
    <source>
        <dbReference type="Pfam" id="PF01551"/>
    </source>
</evidence>